<evidence type="ECO:0000256" key="4">
    <source>
        <dbReference type="ARBA" id="ARBA00048505"/>
    </source>
</evidence>
<dbReference type="GO" id="GO:0016787">
    <property type="term" value="F:hydrolase activity"/>
    <property type="evidence" value="ECO:0007669"/>
    <property type="project" value="UniProtKB-KW"/>
</dbReference>
<evidence type="ECO:0000256" key="1">
    <source>
        <dbReference type="ARBA" id="ARBA00022801"/>
    </source>
</evidence>
<dbReference type="PATRIC" id="fig|1131935.3.peg.4326"/>
<dbReference type="InterPro" id="IPR022712">
    <property type="entry name" value="Beta_Casp"/>
</dbReference>
<dbReference type="InterPro" id="IPR036866">
    <property type="entry name" value="RibonucZ/Hydroxyglut_hydro"/>
</dbReference>
<dbReference type="OrthoDB" id="9803916at2"/>
<comment type="catalytic activity">
    <reaction evidence="4">
        <text>3',5'-cyclic UMP + H2O = UMP + H(+)</text>
        <dbReference type="Rhea" id="RHEA:70575"/>
        <dbReference type="ChEBI" id="CHEBI:15377"/>
        <dbReference type="ChEBI" id="CHEBI:15378"/>
        <dbReference type="ChEBI" id="CHEBI:57865"/>
        <dbReference type="ChEBI" id="CHEBI:184387"/>
    </reaction>
    <physiologicalReaction direction="left-to-right" evidence="4">
        <dbReference type="Rhea" id="RHEA:70576"/>
    </physiologicalReaction>
</comment>
<feature type="domain" description="Metallo-beta-lactamase" evidence="5">
    <location>
        <begin position="14"/>
        <end position="233"/>
    </location>
</feature>
<evidence type="ECO:0000259" key="6">
    <source>
        <dbReference type="SMART" id="SM01027"/>
    </source>
</evidence>
<name>H3SKR9_9BACL</name>
<dbReference type="InterPro" id="IPR050698">
    <property type="entry name" value="MBL"/>
</dbReference>
<keyword evidence="8" id="KW-1185">Reference proteome</keyword>
<dbReference type="AlphaFoldDB" id="H3SKR9"/>
<keyword evidence="1" id="KW-0378">Hydrolase</keyword>
<reference evidence="7 8" key="1">
    <citation type="journal article" date="2012" name="J. Bacteriol.">
        <title>Genome Sequence of the Pattern-Forming Social Bacterium Paenibacillus dendritiformis C454 Chiral Morphotype.</title>
        <authorList>
            <person name="Sirota-Madi A."/>
            <person name="Olender T."/>
            <person name="Helman Y."/>
            <person name="Brainis I."/>
            <person name="Finkelshtein A."/>
            <person name="Roth D."/>
            <person name="Hagai E."/>
            <person name="Leshkowitz D."/>
            <person name="Brodsky L."/>
            <person name="Galatenko V."/>
            <person name="Nikolaev V."/>
            <person name="Gutnick D.L."/>
            <person name="Lancet D."/>
            <person name="Ben-Jacob E."/>
        </authorList>
    </citation>
    <scope>NUCLEOTIDE SEQUENCE [LARGE SCALE GENOMIC DNA]</scope>
    <source>
        <strain evidence="7 8">C454</strain>
    </source>
</reference>
<comment type="catalytic activity">
    <reaction evidence="2">
        <text>3',5'-cyclic CMP + H2O = CMP + H(+)</text>
        <dbReference type="Rhea" id="RHEA:72675"/>
        <dbReference type="ChEBI" id="CHEBI:15377"/>
        <dbReference type="ChEBI" id="CHEBI:15378"/>
        <dbReference type="ChEBI" id="CHEBI:58003"/>
        <dbReference type="ChEBI" id="CHEBI:60377"/>
    </reaction>
    <physiologicalReaction direction="left-to-right" evidence="2">
        <dbReference type="Rhea" id="RHEA:72676"/>
    </physiologicalReaction>
</comment>
<organism evidence="7 8">
    <name type="scientific">Paenibacillus dendritiformis C454</name>
    <dbReference type="NCBI Taxonomy" id="1131935"/>
    <lineage>
        <taxon>Bacteria</taxon>
        <taxon>Bacillati</taxon>
        <taxon>Bacillota</taxon>
        <taxon>Bacilli</taxon>
        <taxon>Bacillales</taxon>
        <taxon>Paenibacillaceae</taxon>
        <taxon>Paenibacillus</taxon>
    </lineage>
</organism>
<dbReference type="Pfam" id="PF00753">
    <property type="entry name" value="Lactamase_B"/>
    <property type="match status" value="1"/>
</dbReference>
<dbReference type="PANTHER" id="PTHR11203:SF37">
    <property type="entry name" value="INTEGRATOR COMPLEX SUBUNIT 11"/>
    <property type="match status" value="1"/>
</dbReference>
<dbReference type="SUPFAM" id="SSF56281">
    <property type="entry name" value="Metallo-hydrolase/oxidoreductase"/>
    <property type="match status" value="1"/>
</dbReference>
<accession>H3SKR9</accession>
<dbReference type="EMBL" id="AHKH01000074">
    <property type="protein sequence ID" value="EHQ60345.1"/>
    <property type="molecule type" value="Genomic_DNA"/>
</dbReference>
<dbReference type="GO" id="GO:0004521">
    <property type="term" value="F:RNA endonuclease activity"/>
    <property type="evidence" value="ECO:0007669"/>
    <property type="project" value="TreeGrafter"/>
</dbReference>
<evidence type="ECO:0000313" key="7">
    <source>
        <dbReference type="EMBL" id="EHQ60345.1"/>
    </source>
</evidence>
<feature type="domain" description="Beta-Casp" evidence="6">
    <location>
        <begin position="244"/>
        <end position="359"/>
    </location>
</feature>
<dbReference type="CDD" id="cd16295">
    <property type="entry name" value="TTHA0252-CPSF-like_MBL-fold"/>
    <property type="match status" value="1"/>
</dbReference>
<evidence type="ECO:0000259" key="5">
    <source>
        <dbReference type="SMART" id="SM00849"/>
    </source>
</evidence>
<evidence type="ECO:0000313" key="8">
    <source>
        <dbReference type="Proteomes" id="UP000003900"/>
    </source>
</evidence>
<protein>
    <submittedName>
        <fullName evidence="7">Metal-dependent RNase</fullName>
    </submittedName>
</protein>
<dbReference type="Gene3D" id="3.60.15.10">
    <property type="entry name" value="Ribonuclease Z/Hydroxyacylglutathione hydrolase-like"/>
    <property type="match status" value="1"/>
</dbReference>
<dbReference type="RefSeq" id="WP_006678641.1">
    <property type="nucleotide sequence ID" value="NZ_AHKH01000074.1"/>
</dbReference>
<dbReference type="PANTHER" id="PTHR11203">
    <property type="entry name" value="CLEAVAGE AND POLYADENYLATION SPECIFICITY FACTOR FAMILY MEMBER"/>
    <property type="match status" value="1"/>
</dbReference>
<dbReference type="SMART" id="SM00849">
    <property type="entry name" value="Lactamase_B"/>
    <property type="match status" value="1"/>
</dbReference>
<comment type="function">
    <text evidence="3">Counteracts the endogenous Pycsar antiviral defense system. Phosphodiesterase that enables metal-dependent hydrolysis of host cyclic nucleotide Pycsar defense signals such as cCMP and cUMP.</text>
</comment>
<dbReference type="SMART" id="SM01027">
    <property type="entry name" value="Beta-Casp"/>
    <property type="match status" value="1"/>
</dbReference>
<dbReference type="Gene3D" id="3.40.50.10890">
    <property type="match status" value="1"/>
</dbReference>
<dbReference type="Pfam" id="PF10996">
    <property type="entry name" value="Beta-Casp"/>
    <property type="match status" value="1"/>
</dbReference>
<dbReference type="STRING" id="1131935.PDENDC454_20767"/>
<dbReference type="InterPro" id="IPR001279">
    <property type="entry name" value="Metallo-B-lactamas"/>
</dbReference>
<dbReference type="Proteomes" id="UP000003900">
    <property type="component" value="Unassembled WGS sequence"/>
</dbReference>
<evidence type="ECO:0000256" key="2">
    <source>
        <dbReference type="ARBA" id="ARBA00034221"/>
    </source>
</evidence>
<evidence type="ECO:0000256" key="3">
    <source>
        <dbReference type="ARBA" id="ARBA00034301"/>
    </source>
</evidence>
<proteinExistence type="predicted"/>
<gene>
    <name evidence="7" type="ORF">PDENDC454_20767</name>
</gene>
<sequence>MLNVTVWGGAGEHGRSCYYIQHDECAVLLDCGGKKEEGGVYPLLDPDRIHAIEAVFLSHAHEDHSMALPLLYRSGYAGEVWTSRATASQLPAYFQAWRSYAQSTGAKVPYGEEDVRLIRFRYVEDEAPPGEWFAASPQVRACWGPSGHALGAIWLLLDIRGKRIFYSGDYCAESLLLKAEPPGPSCSGRTLPAAEKVDVSIIDAAYGEDARRQQELLSQLAAKIEEVLQRGGHVLLPVPLFGRSQELLLWLHERFPGQPLAVESAIADAAGMYRQWPEWFQADAVERLQRCLRSPLLTLVGSDDERMRVLEGPPRVILVTDGMMHTPASRFYYEQLNTRKRNAVLFTGHLGRDSFGAAVAAGSTCEVRRFRYKIHQGLPDVRHMMDAIPSTATILAHAPKEMTDRLRHKLGQLGYQGLYSLHPGCSIRI</sequence>
<comment type="caution">
    <text evidence="7">The sequence shown here is derived from an EMBL/GenBank/DDBJ whole genome shotgun (WGS) entry which is preliminary data.</text>
</comment>